<dbReference type="InterPro" id="IPR011051">
    <property type="entry name" value="RmlC_Cupin_sf"/>
</dbReference>
<reference evidence="3 4" key="1">
    <citation type="submission" date="2016-05" db="EMBL/GenBank/DDBJ databases">
        <title>A degradative enzymes factory behind the ericoid mycorrhizal symbiosis.</title>
        <authorList>
            <consortium name="DOE Joint Genome Institute"/>
            <person name="Martino E."/>
            <person name="Morin E."/>
            <person name="Grelet G."/>
            <person name="Kuo A."/>
            <person name="Kohler A."/>
            <person name="Daghino S."/>
            <person name="Barry K."/>
            <person name="Choi C."/>
            <person name="Cichocki N."/>
            <person name="Clum A."/>
            <person name="Copeland A."/>
            <person name="Hainaut M."/>
            <person name="Haridas S."/>
            <person name="Labutti K."/>
            <person name="Lindquist E."/>
            <person name="Lipzen A."/>
            <person name="Khouja H.-R."/>
            <person name="Murat C."/>
            <person name="Ohm R."/>
            <person name="Olson A."/>
            <person name="Spatafora J."/>
            <person name="Veneault-Fourrey C."/>
            <person name="Henrissat B."/>
            <person name="Grigoriev I."/>
            <person name="Martin F."/>
            <person name="Perotto S."/>
        </authorList>
    </citation>
    <scope>NUCLEOTIDE SEQUENCE [LARGE SCALE GENOMIC DNA]</scope>
    <source>
        <strain evidence="3 4">UAMH 7357</strain>
    </source>
</reference>
<dbReference type="CDD" id="cd02234">
    <property type="entry name" value="cupin_BLR7677-like"/>
    <property type="match status" value="1"/>
</dbReference>
<evidence type="ECO:0000313" key="3">
    <source>
        <dbReference type="EMBL" id="PMD18381.1"/>
    </source>
</evidence>
<feature type="domain" description="Cupin type-2" evidence="2">
    <location>
        <begin position="44"/>
        <end position="115"/>
    </location>
</feature>
<dbReference type="Pfam" id="PF07883">
    <property type="entry name" value="Cupin_2"/>
    <property type="match status" value="1"/>
</dbReference>
<dbReference type="OrthoDB" id="5793281at2759"/>
<dbReference type="PANTHER" id="PTHR38599">
    <property type="entry name" value="CUPIN DOMAIN PROTEIN (AFU_ORTHOLOGUE AFUA_3G13620)"/>
    <property type="match status" value="1"/>
</dbReference>
<dbReference type="STRING" id="1745343.A0A2J6PWG8"/>
<dbReference type="EMBL" id="KZ613494">
    <property type="protein sequence ID" value="PMD18381.1"/>
    <property type="molecule type" value="Genomic_DNA"/>
</dbReference>
<sequence>MSSSRPQLPAAEPTYDPSRPFPKIQPLYKKSIMNCPGKTLVALHLTFPPNGSTPPHTHPGAFVCVHVVSGYTLNKMNYDPMQIFGPGETFTENPGCKHKISDNASATEPATMIATFVVDTKVVEKVGIEGLVVIDEDYKSIVAEAKQKSS</sequence>
<dbReference type="PANTHER" id="PTHR38599:SF1">
    <property type="entry name" value="CUPIN DOMAIN PROTEIN (AFU_ORTHOLOGUE AFUA_3G13620)"/>
    <property type="match status" value="1"/>
</dbReference>
<dbReference type="InterPro" id="IPR013096">
    <property type="entry name" value="Cupin_2"/>
</dbReference>
<organism evidence="3 4">
    <name type="scientific">Hyaloscypha hepaticicola</name>
    <dbReference type="NCBI Taxonomy" id="2082293"/>
    <lineage>
        <taxon>Eukaryota</taxon>
        <taxon>Fungi</taxon>
        <taxon>Dikarya</taxon>
        <taxon>Ascomycota</taxon>
        <taxon>Pezizomycotina</taxon>
        <taxon>Leotiomycetes</taxon>
        <taxon>Helotiales</taxon>
        <taxon>Hyaloscyphaceae</taxon>
        <taxon>Hyaloscypha</taxon>
    </lineage>
</organism>
<dbReference type="InterPro" id="IPR014710">
    <property type="entry name" value="RmlC-like_jellyroll"/>
</dbReference>
<dbReference type="AlphaFoldDB" id="A0A2J6PWG8"/>
<protein>
    <submittedName>
        <fullName evidence="3">Cupin domain protein</fullName>
    </submittedName>
</protein>
<accession>A0A2J6PWG8</accession>
<evidence type="ECO:0000256" key="1">
    <source>
        <dbReference type="SAM" id="MobiDB-lite"/>
    </source>
</evidence>
<gene>
    <name evidence="3" type="ORF">NA56DRAFT_726832</name>
</gene>
<keyword evidence="4" id="KW-1185">Reference proteome</keyword>
<dbReference type="Proteomes" id="UP000235672">
    <property type="component" value="Unassembled WGS sequence"/>
</dbReference>
<feature type="region of interest" description="Disordered" evidence="1">
    <location>
        <begin position="1"/>
        <end position="21"/>
    </location>
</feature>
<evidence type="ECO:0000313" key="4">
    <source>
        <dbReference type="Proteomes" id="UP000235672"/>
    </source>
</evidence>
<evidence type="ECO:0000259" key="2">
    <source>
        <dbReference type="Pfam" id="PF07883"/>
    </source>
</evidence>
<proteinExistence type="predicted"/>
<dbReference type="SUPFAM" id="SSF51182">
    <property type="entry name" value="RmlC-like cupins"/>
    <property type="match status" value="1"/>
</dbReference>
<dbReference type="Gene3D" id="2.60.120.10">
    <property type="entry name" value="Jelly Rolls"/>
    <property type="match status" value="1"/>
</dbReference>
<name>A0A2J6PWG8_9HELO</name>